<name>A0A0M3AQ76_9SPHN</name>
<evidence type="ECO:0000313" key="3">
    <source>
        <dbReference type="Proteomes" id="UP000033874"/>
    </source>
</evidence>
<reference evidence="2 3" key="1">
    <citation type="submission" date="2015-04" db="EMBL/GenBank/DDBJ databases">
        <title>Genome sequence of aromatic hydrocarbons-degrading Sphingobium chungbukense DJ77.</title>
        <authorList>
            <person name="Kim Y.-C."/>
            <person name="Chae J.-C."/>
        </authorList>
    </citation>
    <scope>NUCLEOTIDE SEQUENCE [LARGE SCALE GENOMIC DNA]</scope>
    <source>
        <strain evidence="2 3">DJ77</strain>
    </source>
</reference>
<dbReference type="Pfam" id="PF05016">
    <property type="entry name" value="ParE_toxin"/>
    <property type="match status" value="1"/>
</dbReference>
<proteinExistence type="predicted"/>
<dbReference type="AlphaFoldDB" id="A0A0M3AQ76"/>
<dbReference type="Proteomes" id="UP000033874">
    <property type="component" value="Unassembled WGS sequence"/>
</dbReference>
<sequence length="122" mass="14219">MARYRLSASAQADIIDILEWTQARFGDAARERYEVLLATAIRDIAAEPDRPGAVDRPELGKDARTWHLRLSRERARTDVGAVRRPRHFILFRATNPDVLEIGRVLYDAMELARYRLREEDWN</sequence>
<protein>
    <submittedName>
        <fullName evidence="2">Plasmid stabilization protein ParE</fullName>
    </submittedName>
</protein>
<dbReference type="EMBL" id="LBIC01000007">
    <property type="protein sequence ID" value="KKW91071.1"/>
    <property type="molecule type" value="Genomic_DNA"/>
</dbReference>
<dbReference type="InterPro" id="IPR007712">
    <property type="entry name" value="RelE/ParE_toxin"/>
</dbReference>
<accession>A0A0M3AQ76</accession>
<keyword evidence="3" id="KW-1185">Reference proteome</keyword>
<keyword evidence="1" id="KW-1277">Toxin-antitoxin system</keyword>
<comment type="caution">
    <text evidence="2">The sequence shown here is derived from an EMBL/GenBank/DDBJ whole genome shotgun (WGS) entry which is preliminary data.</text>
</comment>
<organism evidence="2 3">
    <name type="scientific">Sphingobium chungbukense</name>
    <dbReference type="NCBI Taxonomy" id="56193"/>
    <lineage>
        <taxon>Bacteria</taxon>
        <taxon>Pseudomonadati</taxon>
        <taxon>Pseudomonadota</taxon>
        <taxon>Alphaproteobacteria</taxon>
        <taxon>Sphingomonadales</taxon>
        <taxon>Sphingomonadaceae</taxon>
        <taxon>Sphingobium</taxon>
    </lineage>
</organism>
<gene>
    <name evidence="2" type="ORF">YP76_15875</name>
</gene>
<evidence type="ECO:0000313" key="2">
    <source>
        <dbReference type="EMBL" id="KKW91071.1"/>
    </source>
</evidence>
<dbReference type="InterPro" id="IPR035093">
    <property type="entry name" value="RelE/ParE_toxin_dom_sf"/>
</dbReference>
<dbReference type="PATRIC" id="fig|56193.3.peg.3322"/>
<dbReference type="Gene3D" id="3.30.2310.20">
    <property type="entry name" value="RelE-like"/>
    <property type="match status" value="1"/>
</dbReference>
<dbReference type="RefSeq" id="WP_046764588.1">
    <property type="nucleotide sequence ID" value="NZ_LBIC01000007.1"/>
</dbReference>
<dbReference type="STRING" id="56193.YP76_15875"/>
<evidence type="ECO:0000256" key="1">
    <source>
        <dbReference type="ARBA" id="ARBA00022649"/>
    </source>
</evidence>